<evidence type="ECO:0000313" key="2">
    <source>
        <dbReference type="Proteomes" id="UP000053105"/>
    </source>
</evidence>
<evidence type="ECO:0000313" key="1">
    <source>
        <dbReference type="EMBL" id="KOX79118.1"/>
    </source>
</evidence>
<reference evidence="1 2" key="1">
    <citation type="submission" date="2015-07" db="EMBL/GenBank/DDBJ databases">
        <title>The genome of Melipona quadrifasciata.</title>
        <authorList>
            <person name="Pan H."/>
            <person name="Kapheim K."/>
        </authorList>
    </citation>
    <scope>NUCLEOTIDE SEQUENCE [LARGE SCALE GENOMIC DNA]</scope>
    <source>
        <strain evidence="1">0111107301</strain>
        <tissue evidence="1">Whole body</tissue>
    </source>
</reference>
<name>A0A0N0BJG8_9HYME</name>
<dbReference type="AlphaFoldDB" id="A0A0N0BJG8"/>
<keyword evidence="2" id="KW-1185">Reference proteome</keyword>
<organism evidence="1 2">
    <name type="scientific">Melipona quadrifasciata</name>
    <dbReference type="NCBI Taxonomy" id="166423"/>
    <lineage>
        <taxon>Eukaryota</taxon>
        <taxon>Metazoa</taxon>
        <taxon>Ecdysozoa</taxon>
        <taxon>Arthropoda</taxon>
        <taxon>Hexapoda</taxon>
        <taxon>Insecta</taxon>
        <taxon>Pterygota</taxon>
        <taxon>Neoptera</taxon>
        <taxon>Endopterygota</taxon>
        <taxon>Hymenoptera</taxon>
        <taxon>Apocrita</taxon>
        <taxon>Aculeata</taxon>
        <taxon>Apoidea</taxon>
        <taxon>Anthophila</taxon>
        <taxon>Apidae</taxon>
        <taxon>Melipona</taxon>
    </lineage>
</organism>
<accession>A0A0N0BJG8</accession>
<proteinExistence type="predicted"/>
<dbReference type="Proteomes" id="UP000053105">
    <property type="component" value="Unassembled WGS sequence"/>
</dbReference>
<protein>
    <submittedName>
        <fullName evidence="1">Uncharacterized protein</fullName>
    </submittedName>
</protein>
<gene>
    <name evidence="1" type="ORF">WN51_09929</name>
</gene>
<dbReference type="EMBL" id="KQ435715">
    <property type="protein sequence ID" value="KOX79118.1"/>
    <property type="molecule type" value="Genomic_DNA"/>
</dbReference>
<sequence length="89" mass="10686">MPSGAIRLCKRETIVGRKLPRHYDIPVREQKRFTSLDFPVFLKRQREELEEAHVHRIYDRIVIDFSSKRFQILYMAVDRQGNATLTKRN</sequence>